<protein>
    <submittedName>
        <fullName evidence="1">Uncharacterized protein</fullName>
    </submittedName>
</protein>
<name>A0A7K3LRF1_9ACTN</name>
<reference evidence="1 2" key="1">
    <citation type="submission" date="2020-01" db="EMBL/GenBank/DDBJ databases">
        <title>Investigation of new actinobacteria for the biodesulphurisation of diesel fuel.</title>
        <authorList>
            <person name="Athi Narayanan S.M."/>
        </authorList>
    </citation>
    <scope>NUCLEOTIDE SEQUENCE [LARGE SCALE GENOMIC DNA]</scope>
    <source>
        <strain evidence="1 2">213E</strain>
    </source>
</reference>
<organism evidence="1 2">
    <name type="scientific">Gordonia desulfuricans</name>
    <dbReference type="NCBI Taxonomy" id="89051"/>
    <lineage>
        <taxon>Bacteria</taxon>
        <taxon>Bacillati</taxon>
        <taxon>Actinomycetota</taxon>
        <taxon>Actinomycetes</taxon>
        <taxon>Mycobacteriales</taxon>
        <taxon>Gordoniaceae</taxon>
        <taxon>Gordonia</taxon>
    </lineage>
</organism>
<evidence type="ECO:0000313" key="1">
    <source>
        <dbReference type="EMBL" id="NDK90823.1"/>
    </source>
</evidence>
<proteinExistence type="predicted"/>
<dbReference type="EMBL" id="JAADZU010000047">
    <property type="protein sequence ID" value="NDK90823.1"/>
    <property type="molecule type" value="Genomic_DNA"/>
</dbReference>
<gene>
    <name evidence="1" type="ORF">GYA93_14705</name>
</gene>
<keyword evidence="2" id="KW-1185">Reference proteome</keyword>
<dbReference type="Proteomes" id="UP000466307">
    <property type="component" value="Unassembled WGS sequence"/>
</dbReference>
<evidence type="ECO:0000313" key="2">
    <source>
        <dbReference type="Proteomes" id="UP000466307"/>
    </source>
</evidence>
<accession>A0A7K3LRF1</accession>
<feature type="non-terminal residue" evidence="1">
    <location>
        <position position="1"/>
    </location>
</feature>
<dbReference type="AlphaFoldDB" id="A0A7K3LRF1"/>
<comment type="caution">
    <text evidence="1">The sequence shown here is derived from an EMBL/GenBank/DDBJ whole genome shotgun (WGS) entry which is preliminary data.</text>
</comment>
<sequence>ASPTRSVSDTVAASREVCGTTPGPDGALRVIILEGSTSCTDAKALAEAYGPKIATGAPQTVDGWDCEPSSQAGFLSTCTKDGATVGFAP</sequence>